<organism evidence="2 3">
    <name type="scientific">Fusarium flagelliforme</name>
    <dbReference type="NCBI Taxonomy" id="2675880"/>
    <lineage>
        <taxon>Eukaryota</taxon>
        <taxon>Fungi</taxon>
        <taxon>Dikarya</taxon>
        <taxon>Ascomycota</taxon>
        <taxon>Pezizomycotina</taxon>
        <taxon>Sordariomycetes</taxon>
        <taxon>Hypocreomycetidae</taxon>
        <taxon>Hypocreales</taxon>
        <taxon>Nectriaceae</taxon>
        <taxon>Fusarium</taxon>
        <taxon>Fusarium incarnatum-equiseti species complex</taxon>
    </lineage>
</organism>
<evidence type="ECO:0000313" key="3">
    <source>
        <dbReference type="Proteomes" id="UP000265631"/>
    </source>
</evidence>
<sequence>MMSQDNVVITALHRDLRRKYEKHFGTVEKVWLVSNQAKREQLFEGCSHPDYEDEEGWDLAEITEDKDLFLRMLTWRATASWSEQLNWGLSYERDADAVDQDDWDKWYDSPHYCEDTYTYLSEDDLYGETFDVDVKLMDDCNSWGQSDKLQRQVNSSTIIPHRLAGPVIRRQVNFFYCLNALVDKILDTEKARCLEKRARYAEEDRTPTLQGLIDSARGYKTYYKTSLYRLHTDTRFLYKCVKDQLISRPDRIHQLEESEHEYQTGSIGRDIFDAAYTKVRSLAFWRSVCELLNLANSSSDNQRFLHEIHQLCDQQCDIAKQNVRRHIAMGIAKGRFSFSVPHWCFIEIYRGEWILKDVHIHYLTDLVTRVQGPDMTICQLRKLDEFYKRKPEERERLSERESEALHELCTILAVFQDFKKVFPQAEGYQDFETMGNIIFKYGLQYLDRDVQLLRRIHFPHICDININDLDDPFTVSLAVDELRVYVKRHLGTSLGNLYRDQVFDMIEAVQSPELLRFPNILEPSFEKRFRARRVREARRLLLPPNPSNGAATGPSSAAADGGRIAGGRTRIARSEIAETLLRLFDKDLNGVCRDMN</sequence>
<keyword evidence="3" id="KW-1185">Reference proteome</keyword>
<evidence type="ECO:0000256" key="1">
    <source>
        <dbReference type="SAM" id="MobiDB-lite"/>
    </source>
</evidence>
<dbReference type="EMBL" id="PXXK01000061">
    <property type="protein sequence ID" value="RFN52685.1"/>
    <property type="molecule type" value="Genomic_DNA"/>
</dbReference>
<dbReference type="OrthoDB" id="2922289at2759"/>
<proteinExistence type="predicted"/>
<name>A0A395MYF9_9HYPO</name>
<dbReference type="STRING" id="2594813.A0A395MYF9"/>
<reference evidence="2 3" key="1">
    <citation type="journal article" date="2018" name="PLoS Pathog.">
        <title>Evolution of structural diversity of trichothecenes, a family of toxins produced by plant pathogenic and entomopathogenic fungi.</title>
        <authorList>
            <person name="Proctor R.H."/>
            <person name="McCormick S.P."/>
            <person name="Kim H.S."/>
            <person name="Cardoza R.E."/>
            <person name="Stanley A.M."/>
            <person name="Lindo L."/>
            <person name="Kelly A."/>
            <person name="Brown D.W."/>
            <person name="Lee T."/>
            <person name="Vaughan M.M."/>
            <person name="Alexander N.J."/>
            <person name="Busman M."/>
            <person name="Gutierrez S."/>
        </authorList>
    </citation>
    <scope>NUCLEOTIDE SEQUENCE [LARGE SCALE GENOMIC DNA]</scope>
    <source>
        <strain evidence="2 3">NRRL 13405</strain>
    </source>
</reference>
<protein>
    <submittedName>
        <fullName evidence="2">Ipa protein</fullName>
    </submittedName>
</protein>
<gene>
    <name evidence="2" type="ORF">FIE12Z_3028</name>
</gene>
<evidence type="ECO:0000313" key="2">
    <source>
        <dbReference type="EMBL" id="RFN52685.1"/>
    </source>
</evidence>
<dbReference type="Proteomes" id="UP000265631">
    <property type="component" value="Unassembled WGS sequence"/>
</dbReference>
<dbReference type="AlphaFoldDB" id="A0A395MYF9"/>
<comment type="caution">
    <text evidence="2">The sequence shown here is derived from an EMBL/GenBank/DDBJ whole genome shotgun (WGS) entry which is preliminary data.</text>
</comment>
<accession>A0A395MYF9</accession>
<feature type="region of interest" description="Disordered" evidence="1">
    <location>
        <begin position="542"/>
        <end position="563"/>
    </location>
</feature>